<accession>A0A0W0F7E2</accession>
<dbReference type="InterPro" id="IPR002893">
    <property type="entry name" value="Znf_MYND"/>
</dbReference>
<dbReference type="GO" id="GO:0008270">
    <property type="term" value="F:zinc ion binding"/>
    <property type="evidence" value="ECO:0007669"/>
    <property type="project" value="UniProtKB-KW"/>
</dbReference>
<evidence type="ECO:0000313" key="6">
    <source>
        <dbReference type="EMBL" id="KTB32239.1"/>
    </source>
</evidence>
<evidence type="ECO:0000259" key="5">
    <source>
        <dbReference type="PROSITE" id="PS50865"/>
    </source>
</evidence>
<sequence>MTRLLAFFYLILTFYLNFGFLTLSPISAIDSRVMDTPDAVEKRLEELEELFLTLNTKEEKRAAFHAFEQREAEFQGCGCVEWVTGFPNNFVPPDYKKNKDKNDTAVAAFMEKHDLTDEESKAYLFKDMKDPPSLSRLPCAYHDVGAGIFCSGLGMFTCSECRLVRYCSKKCQKQHWKRHRINCQDRMRAKTWKPRREIERGTPSFLEQKPAGRTVMLWGSTPAIDILKVSDDPITSQSIKTRNLSLAFIASGDLRNVIKTVNALPSDYTGNLSILLNDNNSFVVARNFLMLTWLGIMDNVDEAAEFAVHYWYSVMLQSQHCIHASLTLTRNKIFKEGFVGQNFPLTQTSTISTNFDKDDASHTVSLIRADMLFTTVDIRSANNAWAAVMNGPDRVDYREQLYGSMKPSHRVAMQRWRRFGIVQPLGAPDANFSLTNSSLLIPYSDMGDLFIDDTASPLQGWDLSEVVKAGKEHGTTEEDIMGCLFFYVKDQLLEFSKRLRRFHIAITMYDQDAATLPASLPPHLRRFDRIEVSNVMDEKYLGIDKVLQSWGPLLDRSRDDSALIGSFASWSVDCRRGSASDDSELSSECARKLSEMKPNLFSPLDFVGGPQNATTRHLASLSAVDLAYDNSVAFKKYLKNVGAETAARRAGLRMRVENKVVPPRPGVKIGSKWSALPEILADEDWDTKFSFTRFAPRGYDPIHSERFVEWVVDHGR</sequence>
<reference evidence="6 7" key="1">
    <citation type="submission" date="2015-12" db="EMBL/GenBank/DDBJ databases">
        <title>Draft genome sequence of Moniliophthora roreri, the causal agent of frosty pod rot of cacao.</title>
        <authorList>
            <person name="Aime M.C."/>
            <person name="Diaz-Valderrama J.R."/>
            <person name="Kijpornyongpan T."/>
            <person name="Phillips-Mora W."/>
        </authorList>
    </citation>
    <scope>NUCLEOTIDE SEQUENCE [LARGE SCALE GENOMIC DNA]</scope>
    <source>
        <strain evidence="6 7">MCA 2952</strain>
    </source>
</reference>
<evidence type="ECO:0000256" key="2">
    <source>
        <dbReference type="ARBA" id="ARBA00022771"/>
    </source>
</evidence>
<dbReference type="AlphaFoldDB" id="A0A0W0F7E2"/>
<dbReference type="Gene3D" id="6.10.140.2220">
    <property type="match status" value="1"/>
</dbReference>
<evidence type="ECO:0000256" key="3">
    <source>
        <dbReference type="ARBA" id="ARBA00022833"/>
    </source>
</evidence>
<evidence type="ECO:0000313" key="7">
    <source>
        <dbReference type="Proteomes" id="UP000054988"/>
    </source>
</evidence>
<comment type="caution">
    <text evidence="6">The sequence shown here is derived from an EMBL/GenBank/DDBJ whole genome shotgun (WGS) entry which is preliminary data.</text>
</comment>
<dbReference type="PROSITE" id="PS50865">
    <property type="entry name" value="ZF_MYND_2"/>
    <property type="match status" value="1"/>
</dbReference>
<feature type="domain" description="MYND-type" evidence="5">
    <location>
        <begin position="139"/>
        <end position="183"/>
    </location>
</feature>
<keyword evidence="1" id="KW-0479">Metal-binding</keyword>
<dbReference type="SUPFAM" id="SSF144232">
    <property type="entry name" value="HIT/MYND zinc finger-like"/>
    <property type="match status" value="1"/>
</dbReference>
<gene>
    <name evidence="6" type="ORF">WG66_15188</name>
</gene>
<dbReference type="eggNOG" id="ENOG502S2D3">
    <property type="taxonomic scope" value="Eukaryota"/>
</dbReference>
<keyword evidence="2 4" id="KW-0863">Zinc-finger</keyword>
<evidence type="ECO:0000256" key="1">
    <source>
        <dbReference type="ARBA" id="ARBA00022723"/>
    </source>
</evidence>
<dbReference type="Pfam" id="PF14737">
    <property type="entry name" value="DUF4470"/>
    <property type="match status" value="1"/>
</dbReference>
<dbReference type="Pfam" id="PF01753">
    <property type="entry name" value="zf-MYND"/>
    <property type="match status" value="1"/>
</dbReference>
<protein>
    <recommendedName>
        <fullName evidence="5">MYND-type domain-containing protein</fullName>
    </recommendedName>
</protein>
<dbReference type="Proteomes" id="UP000054988">
    <property type="component" value="Unassembled WGS sequence"/>
</dbReference>
<evidence type="ECO:0000256" key="4">
    <source>
        <dbReference type="PROSITE-ProRule" id="PRU00134"/>
    </source>
</evidence>
<dbReference type="InterPro" id="IPR027974">
    <property type="entry name" value="DUF4470"/>
</dbReference>
<proteinExistence type="predicted"/>
<organism evidence="6 7">
    <name type="scientific">Moniliophthora roreri</name>
    <name type="common">Frosty pod rot fungus</name>
    <name type="synonym">Monilia roreri</name>
    <dbReference type="NCBI Taxonomy" id="221103"/>
    <lineage>
        <taxon>Eukaryota</taxon>
        <taxon>Fungi</taxon>
        <taxon>Dikarya</taxon>
        <taxon>Basidiomycota</taxon>
        <taxon>Agaricomycotina</taxon>
        <taxon>Agaricomycetes</taxon>
        <taxon>Agaricomycetidae</taxon>
        <taxon>Agaricales</taxon>
        <taxon>Marasmiineae</taxon>
        <taxon>Marasmiaceae</taxon>
        <taxon>Moniliophthora</taxon>
    </lineage>
</organism>
<dbReference type="EMBL" id="LATX01002243">
    <property type="protein sequence ID" value="KTB32239.1"/>
    <property type="molecule type" value="Genomic_DNA"/>
</dbReference>
<name>A0A0W0F7E2_MONRR</name>
<keyword evidence="3" id="KW-0862">Zinc</keyword>